<dbReference type="STRING" id="407022.SAMN05661044_03893"/>
<reference evidence="10" key="1">
    <citation type="submission" date="2016-10" db="EMBL/GenBank/DDBJ databases">
        <authorList>
            <person name="Varghese N."/>
            <person name="Submissions S."/>
        </authorList>
    </citation>
    <scope>NUCLEOTIDE SEQUENCE [LARGE SCALE GENOMIC DNA]</scope>
    <source>
        <strain evidence="10">DSM 18733</strain>
    </source>
</reference>
<sequence>MDLSSRYFFHFTHVVSDFFFIILSFFVAVRLSNYEYFYQLGLYDLGFLLFLLCGWYFTARSSRLYEDKIQENQMRELFKTANTILWQIMLVVLFIFAVKENDYSRTFVVIYGVLLGFLIPLSKILLKKIYLLVFRHGYLRRRALVIGGGENGQLFCKYIRENKFYGYELVRYVQGVLSLSRPASNEKDGRVLMLGGQPLGNIDDIDEVFITEEPDAPYNAKEIASVLSAHAVRLRIIPNVFQMSSPGMYSFSMIGGFPLLSVRNEPLEDIYNRAAKRGFDLIFSGFVLIFVCSWLFPIIAIAIKLNSRGPVFYKQERWGKRNRPFLCYKFRSMYVKAPDTNNQGKFQQAQKDDPRITKVGRILRKTSLDEFPQFLNVLRGEMSVVGPRPHASLMNLESTYLVKNYLVRHQAKPGITGWAQVNGLRGESANPNLLKARIEHDIWYIEHWAFLLDLKIIFLTFWRMIIGDKQAY</sequence>
<evidence type="ECO:0000256" key="7">
    <source>
        <dbReference type="SAM" id="Phobius"/>
    </source>
</evidence>
<dbReference type="OrthoDB" id="9808602at2"/>
<evidence type="ECO:0000256" key="6">
    <source>
        <dbReference type="ARBA" id="ARBA00023136"/>
    </source>
</evidence>
<evidence type="ECO:0000256" key="3">
    <source>
        <dbReference type="ARBA" id="ARBA00022679"/>
    </source>
</evidence>
<dbReference type="GO" id="GO:0016020">
    <property type="term" value="C:membrane"/>
    <property type="evidence" value="ECO:0007669"/>
    <property type="project" value="UniProtKB-SubCell"/>
</dbReference>
<dbReference type="Pfam" id="PF13727">
    <property type="entry name" value="CoA_binding_3"/>
    <property type="match status" value="1"/>
</dbReference>
<feature type="transmembrane region" description="Helical" evidence="7">
    <location>
        <begin position="36"/>
        <end position="57"/>
    </location>
</feature>
<dbReference type="NCBIfam" id="TIGR03023">
    <property type="entry name" value="WcaJ_sugtrans"/>
    <property type="match status" value="1"/>
</dbReference>
<dbReference type="Pfam" id="PF02397">
    <property type="entry name" value="Bac_transf"/>
    <property type="match status" value="1"/>
</dbReference>
<keyword evidence="4 7" id="KW-0812">Transmembrane</keyword>
<proteinExistence type="inferred from homology"/>
<evidence type="ECO:0000313" key="10">
    <source>
        <dbReference type="Proteomes" id="UP000199421"/>
    </source>
</evidence>
<feature type="transmembrane region" description="Helical" evidence="7">
    <location>
        <begin position="77"/>
        <end position="96"/>
    </location>
</feature>
<keyword evidence="3 9" id="KW-0808">Transferase</keyword>
<evidence type="ECO:0000256" key="5">
    <source>
        <dbReference type="ARBA" id="ARBA00022989"/>
    </source>
</evidence>
<dbReference type="Proteomes" id="UP000199421">
    <property type="component" value="Unassembled WGS sequence"/>
</dbReference>
<feature type="transmembrane region" description="Helical" evidence="7">
    <location>
        <begin position="108"/>
        <end position="126"/>
    </location>
</feature>
<evidence type="ECO:0000256" key="2">
    <source>
        <dbReference type="ARBA" id="ARBA00006464"/>
    </source>
</evidence>
<dbReference type="GO" id="GO:0016780">
    <property type="term" value="F:phosphotransferase activity, for other substituted phosphate groups"/>
    <property type="evidence" value="ECO:0007669"/>
    <property type="project" value="TreeGrafter"/>
</dbReference>
<dbReference type="AlphaFoldDB" id="A0A1H7UPT4"/>
<feature type="transmembrane region" description="Helical" evidence="7">
    <location>
        <begin position="281"/>
        <end position="303"/>
    </location>
</feature>
<comment type="similarity">
    <text evidence="2">Belongs to the bacterial sugar transferase family.</text>
</comment>
<evidence type="ECO:0000256" key="1">
    <source>
        <dbReference type="ARBA" id="ARBA00004141"/>
    </source>
</evidence>
<keyword evidence="10" id="KW-1185">Reference proteome</keyword>
<dbReference type="NCBIfam" id="TIGR03025">
    <property type="entry name" value="EPS_sugtrans"/>
    <property type="match status" value="1"/>
</dbReference>
<evidence type="ECO:0000259" key="8">
    <source>
        <dbReference type="Pfam" id="PF02397"/>
    </source>
</evidence>
<dbReference type="EMBL" id="FOAF01000006">
    <property type="protein sequence ID" value="SEL98963.1"/>
    <property type="molecule type" value="Genomic_DNA"/>
</dbReference>
<accession>A0A1H7UPT4</accession>
<dbReference type="PANTHER" id="PTHR30576">
    <property type="entry name" value="COLANIC BIOSYNTHESIS UDP-GLUCOSE LIPID CARRIER TRANSFERASE"/>
    <property type="match status" value="1"/>
</dbReference>
<protein>
    <submittedName>
        <fullName evidence="9">Putative colanic acid biosysnthesis UDP-glucose lipid carrier transferase</fullName>
    </submittedName>
</protein>
<dbReference type="InterPro" id="IPR003362">
    <property type="entry name" value="Bact_transf"/>
</dbReference>
<keyword evidence="6 7" id="KW-0472">Membrane</keyword>
<dbReference type="InterPro" id="IPR017473">
    <property type="entry name" value="Undecaprenyl-P_gluc_Ptfrase"/>
</dbReference>
<feature type="transmembrane region" description="Helical" evidence="7">
    <location>
        <begin position="7"/>
        <end position="30"/>
    </location>
</feature>
<organism evidence="9 10">
    <name type="scientific">Olivibacter domesticus</name>
    <name type="common">Pseudosphingobacterium domesticum</name>
    <dbReference type="NCBI Taxonomy" id="407022"/>
    <lineage>
        <taxon>Bacteria</taxon>
        <taxon>Pseudomonadati</taxon>
        <taxon>Bacteroidota</taxon>
        <taxon>Sphingobacteriia</taxon>
        <taxon>Sphingobacteriales</taxon>
        <taxon>Sphingobacteriaceae</taxon>
        <taxon>Olivibacter</taxon>
    </lineage>
</organism>
<evidence type="ECO:0000256" key="4">
    <source>
        <dbReference type="ARBA" id="ARBA00022692"/>
    </source>
</evidence>
<dbReference type="RefSeq" id="WP_093327669.1">
    <property type="nucleotide sequence ID" value="NZ_FOAF01000006.1"/>
</dbReference>
<evidence type="ECO:0000313" key="9">
    <source>
        <dbReference type="EMBL" id="SEL98963.1"/>
    </source>
</evidence>
<name>A0A1H7UPT4_OLID1</name>
<dbReference type="PANTHER" id="PTHR30576:SF0">
    <property type="entry name" value="UNDECAPRENYL-PHOSPHATE N-ACETYLGALACTOSAMINYL 1-PHOSPHATE TRANSFERASE-RELATED"/>
    <property type="match status" value="1"/>
</dbReference>
<dbReference type="InterPro" id="IPR017475">
    <property type="entry name" value="EPS_sugar_tfrase"/>
</dbReference>
<comment type="subcellular location">
    <subcellularLocation>
        <location evidence="1">Membrane</location>
        <topology evidence="1">Multi-pass membrane protein</topology>
    </subcellularLocation>
</comment>
<gene>
    <name evidence="9" type="ORF">SAMN05661044_03893</name>
</gene>
<feature type="domain" description="Bacterial sugar transferase" evidence="8">
    <location>
        <begin position="276"/>
        <end position="465"/>
    </location>
</feature>
<keyword evidence="5 7" id="KW-1133">Transmembrane helix</keyword>
<dbReference type="Gene3D" id="3.40.50.720">
    <property type="entry name" value="NAD(P)-binding Rossmann-like Domain"/>
    <property type="match status" value="1"/>
</dbReference>